<evidence type="ECO:0000256" key="7">
    <source>
        <dbReference type="ARBA" id="ARBA00049014"/>
    </source>
</evidence>
<evidence type="ECO:0000259" key="11">
    <source>
        <dbReference type="PROSITE" id="PS50011"/>
    </source>
</evidence>
<sequence length="496" mass="54280">MAIFLNFTFPASGEEPTSESTATHPAEKRQLPQLQLQTHNTSGEGDCSVGHRRRQTARTRYTPPASPTRHRALTMGAQHLQSMHDSGTITPPLTPSISHAKSASGSSDLLNSLSTLRRGDSVSSINRPRLSLDESPRAGSTELIIFPHHLTDYEIRTDERGRMKKIGEGAWSDVYLATPCSPKPTEQSSSPTPYSPEMTPPLTPVKTVESAMALNLVPTTPSLYAVKKPAMTSAKKVLEAEARILSYLSRYPNATDHIVPFYGLDPRNGSLLLQAMDDTLEGWIQKHLNTLDPASRATKLAAVFPSIAHSLITSLQWMQEHFCTHADIKPSNILVSTNFLGSNGIIPKPVYTDFSSTILSLPDNDATITSQTSGPFGAGTWDYLDPCLLTTMTSSSPSPSSDLWSLAITLLFLILGSSPYDAFRGNKYQQREMIKAGQPLQCMGYDDQGMENIKRLRGLSKMLGRDLGAWFGKVLVKDAGKRVGIQEWKAELEGLL</sequence>
<dbReference type="Pfam" id="PF00069">
    <property type="entry name" value="Pkinase"/>
    <property type="match status" value="1"/>
</dbReference>
<feature type="region of interest" description="Disordered" evidence="10">
    <location>
        <begin position="86"/>
        <end position="105"/>
    </location>
</feature>
<dbReference type="Gene3D" id="1.10.510.10">
    <property type="entry name" value="Transferase(Phosphotransferase) domain 1"/>
    <property type="match status" value="1"/>
</dbReference>
<dbReference type="EMBL" id="NRDI02000002">
    <property type="protein sequence ID" value="KAI1518696.1"/>
    <property type="molecule type" value="Genomic_DNA"/>
</dbReference>
<dbReference type="GO" id="GO:0005524">
    <property type="term" value="F:ATP binding"/>
    <property type="evidence" value="ECO:0007669"/>
    <property type="project" value="UniProtKB-KW"/>
</dbReference>
<dbReference type="PROSITE" id="PS50011">
    <property type="entry name" value="PROTEIN_KINASE_DOM"/>
    <property type="match status" value="1"/>
</dbReference>
<keyword evidence="13" id="KW-1185">Reference proteome</keyword>
<accession>A0A922SU96</accession>
<gene>
    <name evidence="12" type="ORF">Ptr86124_001824</name>
</gene>
<evidence type="ECO:0000256" key="2">
    <source>
        <dbReference type="ARBA" id="ARBA00022741"/>
    </source>
</evidence>
<evidence type="ECO:0000256" key="9">
    <source>
        <dbReference type="ARBA" id="ARBA00051693"/>
    </source>
</evidence>
<comment type="similarity">
    <text evidence="5">Belongs to the protein kinase superfamily. STE Ser/Thr protein kinase family. MAP kinase kinase subfamily.</text>
</comment>
<dbReference type="PROSITE" id="PS00108">
    <property type="entry name" value="PROTEIN_KINASE_ST"/>
    <property type="match status" value="1"/>
</dbReference>
<feature type="compositionally biased region" description="Polar residues" evidence="10">
    <location>
        <begin position="32"/>
        <end position="43"/>
    </location>
</feature>
<dbReference type="GO" id="GO:0004708">
    <property type="term" value="F:MAP kinase kinase activity"/>
    <property type="evidence" value="ECO:0007669"/>
    <property type="project" value="UniProtKB-EC"/>
</dbReference>
<keyword evidence="4" id="KW-0067">ATP-binding</keyword>
<dbReference type="EC" id="2.7.12.2" evidence="6"/>
<evidence type="ECO:0000256" key="1">
    <source>
        <dbReference type="ARBA" id="ARBA00022679"/>
    </source>
</evidence>
<keyword evidence="2" id="KW-0547">Nucleotide-binding</keyword>
<dbReference type="Proteomes" id="UP000249757">
    <property type="component" value="Unassembled WGS sequence"/>
</dbReference>
<dbReference type="SUPFAM" id="SSF56112">
    <property type="entry name" value="Protein kinase-like (PK-like)"/>
    <property type="match status" value="1"/>
</dbReference>
<evidence type="ECO:0000256" key="8">
    <source>
        <dbReference type="ARBA" id="ARBA00049299"/>
    </source>
</evidence>
<feature type="compositionally biased region" description="Low complexity" evidence="10">
    <location>
        <begin position="96"/>
        <end position="105"/>
    </location>
</feature>
<comment type="caution">
    <text evidence="12">The sequence shown here is derived from an EMBL/GenBank/DDBJ whole genome shotgun (WGS) entry which is preliminary data.</text>
</comment>
<feature type="region of interest" description="Disordered" evidence="10">
    <location>
        <begin position="7"/>
        <end position="69"/>
    </location>
</feature>
<comment type="catalytic activity">
    <reaction evidence="9">
        <text>L-tyrosyl-[protein] + ATP = O-phospho-L-tyrosyl-[protein] + ADP + H(+)</text>
        <dbReference type="Rhea" id="RHEA:10596"/>
        <dbReference type="Rhea" id="RHEA-COMP:10136"/>
        <dbReference type="Rhea" id="RHEA-COMP:20101"/>
        <dbReference type="ChEBI" id="CHEBI:15378"/>
        <dbReference type="ChEBI" id="CHEBI:30616"/>
        <dbReference type="ChEBI" id="CHEBI:46858"/>
        <dbReference type="ChEBI" id="CHEBI:61978"/>
        <dbReference type="ChEBI" id="CHEBI:456216"/>
        <dbReference type="EC" id="2.7.12.2"/>
    </reaction>
</comment>
<protein>
    <recommendedName>
        <fullName evidence="6">mitogen-activated protein kinase kinase</fullName>
        <ecNumber evidence="6">2.7.12.2</ecNumber>
    </recommendedName>
</protein>
<dbReference type="InterPro" id="IPR000719">
    <property type="entry name" value="Prot_kinase_dom"/>
</dbReference>
<evidence type="ECO:0000256" key="5">
    <source>
        <dbReference type="ARBA" id="ARBA00038035"/>
    </source>
</evidence>
<keyword evidence="1" id="KW-0808">Transferase</keyword>
<feature type="region of interest" description="Disordered" evidence="10">
    <location>
        <begin position="178"/>
        <end position="199"/>
    </location>
</feature>
<dbReference type="PANTHER" id="PTHR48013">
    <property type="entry name" value="DUAL SPECIFICITY MITOGEN-ACTIVATED PROTEIN KINASE KINASE 5-RELATED"/>
    <property type="match status" value="1"/>
</dbReference>
<proteinExistence type="inferred from homology"/>
<evidence type="ECO:0000256" key="3">
    <source>
        <dbReference type="ARBA" id="ARBA00022777"/>
    </source>
</evidence>
<name>A0A922SU96_9PLEO</name>
<evidence type="ECO:0000256" key="4">
    <source>
        <dbReference type="ARBA" id="ARBA00022840"/>
    </source>
</evidence>
<keyword evidence="3 12" id="KW-0418">Kinase</keyword>
<organism evidence="12 13">
    <name type="scientific">Pyrenophora tritici-repentis</name>
    <dbReference type="NCBI Taxonomy" id="45151"/>
    <lineage>
        <taxon>Eukaryota</taxon>
        <taxon>Fungi</taxon>
        <taxon>Dikarya</taxon>
        <taxon>Ascomycota</taxon>
        <taxon>Pezizomycotina</taxon>
        <taxon>Dothideomycetes</taxon>
        <taxon>Pleosporomycetidae</taxon>
        <taxon>Pleosporales</taxon>
        <taxon>Pleosporineae</taxon>
        <taxon>Pleosporaceae</taxon>
        <taxon>Pyrenophora</taxon>
    </lineage>
</organism>
<evidence type="ECO:0000313" key="12">
    <source>
        <dbReference type="EMBL" id="KAI1518696.1"/>
    </source>
</evidence>
<dbReference type="PANTHER" id="PTHR48013:SF9">
    <property type="entry name" value="DUAL SPECIFICITY MITOGEN-ACTIVATED PROTEIN KINASE KINASE 5"/>
    <property type="match status" value="1"/>
</dbReference>
<dbReference type="AlphaFoldDB" id="A0A922SU96"/>
<dbReference type="InterPro" id="IPR008271">
    <property type="entry name" value="Ser/Thr_kinase_AS"/>
</dbReference>
<reference evidence="13" key="1">
    <citation type="journal article" date="2022" name="Microb. Genom.">
        <title>A global pangenome for the wheat fungal pathogen Pyrenophora tritici-repentis and prediction of effector protein structural homology.</title>
        <authorList>
            <person name="Moolhuijzen P.M."/>
            <person name="See P.T."/>
            <person name="Shi G."/>
            <person name="Powell H.R."/>
            <person name="Cockram J."/>
            <person name="Jorgensen L.N."/>
            <person name="Benslimane H."/>
            <person name="Strelkov S.E."/>
            <person name="Turner J."/>
            <person name="Liu Z."/>
            <person name="Moffat C.S."/>
        </authorList>
    </citation>
    <scope>NUCLEOTIDE SEQUENCE [LARGE SCALE GENOMIC DNA]</scope>
</reference>
<evidence type="ECO:0000256" key="10">
    <source>
        <dbReference type="SAM" id="MobiDB-lite"/>
    </source>
</evidence>
<dbReference type="InterPro" id="IPR011009">
    <property type="entry name" value="Kinase-like_dom_sf"/>
</dbReference>
<dbReference type="SMART" id="SM00220">
    <property type="entry name" value="S_TKc"/>
    <property type="match status" value="1"/>
</dbReference>
<comment type="catalytic activity">
    <reaction evidence="7">
        <text>L-seryl-[protein] + ATP = O-phospho-L-seryl-[protein] + ADP + H(+)</text>
        <dbReference type="Rhea" id="RHEA:17989"/>
        <dbReference type="Rhea" id="RHEA-COMP:9863"/>
        <dbReference type="Rhea" id="RHEA-COMP:11604"/>
        <dbReference type="ChEBI" id="CHEBI:15378"/>
        <dbReference type="ChEBI" id="CHEBI:29999"/>
        <dbReference type="ChEBI" id="CHEBI:30616"/>
        <dbReference type="ChEBI" id="CHEBI:83421"/>
        <dbReference type="ChEBI" id="CHEBI:456216"/>
        <dbReference type="EC" id="2.7.12.2"/>
    </reaction>
</comment>
<evidence type="ECO:0000256" key="6">
    <source>
        <dbReference type="ARBA" id="ARBA00038999"/>
    </source>
</evidence>
<feature type="domain" description="Protein kinase" evidence="11">
    <location>
        <begin position="160"/>
        <end position="496"/>
    </location>
</feature>
<comment type="catalytic activity">
    <reaction evidence="8">
        <text>L-threonyl-[protein] + ATP = O-phospho-L-threonyl-[protein] + ADP + H(+)</text>
        <dbReference type="Rhea" id="RHEA:46608"/>
        <dbReference type="Rhea" id="RHEA-COMP:11060"/>
        <dbReference type="Rhea" id="RHEA-COMP:11605"/>
        <dbReference type="ChEBI" id="CHEBI:15378"/>
        <dbReference type="ChEBI" id="CHEBI:30013"/>
        <dbReference type="ChEBI" id="CHEBI:30616"/>
        <dbReference type="ChEBI" id="CHEBI:61977"/>
        <dbReference type="ChEBI" id="CHEBI:456216"/>
        <dbReference type="EC" id="2.7.12.2"/>
    </reaction>
</comment>
<evidence type="ECO:0000313" key="13">
    <source>
        <dbReference type="Proteomes" id="UP000249757"/>
    </source>
</evidence>